<dbReference type="Pfam" id="PF17791">
    <property type="entry name" value="MG3"/>
    <property type="match status" value="1"/>
</dbReference>
<dbReference type="PANTHER" id="PTHR11412:SF81">
    <property type="entry name" value="COMPLEMENT C3"/>
    <property type="match status" value="1"/>
</dbReference>
<dbReference type="Pfam" id="PF17790">
    <property type="entry name" value="MG1"/>
    <property type="match status" value="1"/>
</dbReference>
<keyword evidence="4" id="KW-0732">Signal</keyword>
<evidence type="ECO:0000259" key="6">
    <source>
        <dbReference type="Pfam" id="PF17790"/>
    </source>
</evidence>
<dbReference type="Proteomes" id="UP000261560">
    <property type="component" value="Unplaced"/>
</dbReference>
<evidence type="ECO:0000313" key="8">
    <source>
        <dbReference type="Ensembl" id="ENSOMEP00000013048.1"/>
    </source>
</evidence>
<dbReference type="InterPro" id="IPR041555">
    <property type="entry name" value="MG3"/>
</dbReference>
<evidence type="ECO:0000256" key="3">
    <source>
        <dbReference type="ARBA" id="ARBA00023157"/>
    </source>
</evidence>
<name>A0A3B3C6W6_ORYME</name>
<proteinExistence type="predicted"/>
<evidence type="ECO:0000313" key="9">
    <source>
        <dbReference type="Proteomes" id="UP000261560"/>
    </source>
</evidence>
<feature type="chain" id="PRO_5017475958" evidence="4">
    <location>
        <begin position="23"/>
        <end position="350"/>
    </location>
</feature>
<evidence type="ECO:0000256" key="1">
    <source>
        <dbReference type="ARBA" id="ARBA00004613"/>
    </source>
</evidence>
<evidence type="ECO:0000259" key="5">
    <source>
        <dbReference type="Pfam" id="PF01835"/>
    </source>
</evidence>
<dbReference type="Ensembl" id="ENSOMET00000032976.1">
    <property type="protein sequence ID" value="ENSOMEP00000013048.1"/>
    <property type="gene ID" value="ENSOMEG00000014505.1"/>
</dbReference>
<feature type="domain" description="Macroglobulin" evidence="7">
    <location>
        <begin position="232"/>
        <end position="315"/>
    </location>
</feature>
<dbReference type="PANTHER" id="PTHR11412">
    <property type="entry name" value="MACROGLOBULIN / COMPLEMENT"/>
    <property type="match status" value="1"/>
</dbReference>
<dbReference type="Pfam" id="PF01835">
    <property type="entry name" value="MG2"/>
    <property type="match status" value="1"/>
</dbReference>
<evidence type="ECO:0000256" key="4">
    <source>
        <dbReference type="SAM" id="SignalP"/>
    </source>
</evidence>
<dbReference type="GeneTree" id="ENSGT00940000154063"/>
<dbReference type="PaxDb" id="30732-ENSOMEP00000013048"/>
<dbReference type="Gene3D" id="2.60.40.1940">
    <property type="match status" value="1"/>
</dbReference>
<comment type="subcellular location">
    <subcellularLocation>
        <location evidence="1">Secreted</location>
    </subcellularLocation>
</comment>
<accession>A0A3B3C6W6</accession>
<keyword evidence="3" id="KW-1015">Disulfide bond</keyword>
<evidence type="ECO:0000256" key="2">
    <source>
        <dbReference type="ARBA" id="ARBA00022525"/>
    </source>
</evidence>
<evidence type="ECO:0000259" key="7">
    <source>
        <dbReference type="Pfam" id="PF17791"/>
    </source>
</evidence>
<reference evidence="8" key="2">
    <citation type="submission" date="2025-09" db="UniProtKB">
        <authorList>
            <consortium name="Ensembl"/>
        </authorList>
    </citation>
    <scope>IDENTIFICATION</scope>
</reference>
<organism evidence="8 9">
    <name type="scientific">Oryzias melastigma</name>
    <name type="common">Marine medaka</name>
    <dbReference type="NCBI Taxonomy" id="30732"/>
    <lineage>
        <taxon>Eukaryota</taxon>
        <taxon>Metazoa</taxon>
        <taxon>Chordata</taxon>
        <taxon>Craniata</taxon>
        <taxon>Vertebrata</taxon>
        <taxon>Euteleostomi</taxon>
        <taxon>Actinopterygii</taxon>
        <taxon>Neopterygii</taxon>
        <taxon>Teleostei</taxon>
        <taxon>Neoteleostei</taxon>
        <taxon>Acanthomorphata</taxon>
        <taxon>Ovalentaria</taxon>
        <taxon>Atherinomorphae</taxon>
        <taxon>Beloniformes</taxon>
        <taxon>Adrianichthyidae</taxon>
        <taxon>Oryziinae</taxon>
        <taxon>Oryzias</taxon>
    </lineage>
</organism>
<dbReference type="GO" id="GO:0005576">
    <property type="term" value="C:extracellular region"/>
    <property type="evidence" value="ECO:0007669"/>
    <property type="project" value="UniProtKB-SubCell"/>
</dbReference>
<protein>
    <submittedName>
        <fullName evidence="8">Uncharacterized protein</fullName>
    </submittedName>
</protein>
<keyword evidence="2" id="KW-0964">Secreted</keyword>
<dbReference type="FunFam" id="2.60.40.1940:FF:000001">
    <property type="entry name" value="Complement component C3"/>
    <property type="match status" value="1"/>
</dbReference>
<keyword evidence="9" id="KW-1185">Reference proteome</keyword>
<dbReference type="OMA" id="QTFNIND"/>
<dbReference type="STRING" id="30732.ENSOMEP00000013048"/>
<feature type="domain" description="Complement C3/4/5 macroglobulin" evidence="6">
    <location>
        <begin position="24"/>
        <end position="124"/>
    </location>
</feature>
<dbReference type="InterPro" id="IPR041425">
    <property type="entry name" value="C3/4/5_MG1"/>
</dbReference>
<dbReference type="AlphaFoldDB" id="A0A3B3C6W6"/>
<dbReference type="GO" id="GO:0004866">
    <property type="term" value="F:endopeptidase inhibitor activity"/>
    <property type="evidence" value="ECO:0007669"/>
    <property type="project" value="InterPro"/>
</dbReference>
<feature type="signal peptide" evidence="4">
    <location>
        <begin position="1"/>
        <end position="22"/>
    </location>
</feature>
<sequence>VRMRRALQLLLATLALVSLIDAGPLNLMSAPNLLRVGTAENIFVECQDCTGVDQVVTISVKNHPTKTKTLATTQVTLTNAKNFQDFGQITIPPGDFSKDPTAKQYVYLEAAFPGRTLEKVVMVSFQSGYIFIQTDKTLYTPNSKVYYRMFGLTPRMEPVERVNDAQTDTSISIEIVTPEGIVLPLEPVSLKSGMHSGDYQLNEIVSPGLWKIVVKFQSNPQESFSANFEVKEYVLPSFEVKLSSLRPFFYVDSETLEINIKARYLFGQEVNGNAYVVFGIIDQGQKKSFPDSLSRVPIENGEGNVVLKREHITKTFPDINQLVGSSIFVSVSVLTDSGKMKTTHPHGQQS</sequence>
<dbReference type="Gene3D" id="2.60.40.1930">
    <property type="match status" value="2"/>
</dbReference>
<feature type="domain" description="Macroglobulin" evidence="5">
    <location>
        <begin position="130"/>
        <end position="230"/>
    </location>
</feature>
<reference evidence="8" key="1">
    <citation type="submission" date="2025-08" db="UniProtKB">
        <authorList>
            <consortium name="Ensembl"/>
        </authorList>
    </citation>
    <scope>IDENTIFICATION</scope>
</reference>
<dbReference type="InterPro" id="IPR050473">
    <property type="entry name" value="A2M/Complement_sys"/>
</dbReference>
<dbReference type="InterPro" id="IPR002890">
    <property type="entry name" value="MG2"/>
</dbReference>